<dbReference type="Pfam" id="PF00171">
    <property type="entry name" value="Aldedh"/>
    <property type="match status" value="1"/>
</dbReference>
<evidence type="ECO:0000313" key="6">
    <source>
        <dbReference type="Proteomes" id="UP000630445"/>
    </source>
</evidence>
<accession>A0A8H6P0V3</accession>
<dbReference type="EMBL" id="JACBAF010002320">
    <property type="protein sequence ID" value="KAF7155299.1"/>
    <property type="molecule type" value="Genomic_DNA"/>
</dbReference>
<dbReference type="GO" id="GO:0006081">
    <property type="term" value="P:aldehyde metabolic process"/>
    <property type="evidence" value="ECO:0007669"/>
    <property type="project" value="InterPro"/>
</dbReference>
<dbReference type="InterPro" id="IPR016162">
    <property type="entry name" value="Ald_DH_N"/>
</dbReference>
<name>A0A8H6P0V3_9EURO</name>
<dbReference type="GO" id="GO:0005737">
    <property type="term" value="C:cytoplasm"/>
    <property type="evidence" value="ECO:0007669"/>
    <property type="project" value="TreeGrafter"/>
</dbReference>
<dbReference type="AlphaFoldDB" id="A0A8H6P0V3"/>
<evidence type="ECO:0000256" key="2">
    <source>
        <dbReference type="ARBA" id="ARBA00023002"/>
    </source>
</evidence>
<evidence type="ECO:0000313" key="4">
    <source>
        <dbReference type="EMBL" id="KAF7113653.1"/>
    </source>
</evidence>
<keyword evidence="6" id="KW-1185">Reference proteome</keyword>
<keyword evidence="2" id="KW-0560">Oxidoreductase</keyword>
<dbReference type="PANTHER" id="PTHR43570:SF16">
    <property type="entry name" value="ALDEHYDE DEHYDROGENASE TYPE III, ISOFORM Q"/>
    <property type="match status" value="1"/>
</dbReference>
<dbReference type="Proteomes" id="UP000662466">
    <property type="component" value="Unassembled WGS sequence"/>
</dbReference>
<reference evidence="4" key="1">
    <citation type="submission" date="2020-06" db="EMBL/GenBank/DDBJ databases">
        <title>Draft genome sequences of strains closely related to Aspergillus parafelis and Aspergillus hiratsukae.</title>
        <authorList>
            <person name="Dos Santos R.A.C."/>
            <person name="Rivero-Menendez O."/>
            <person name="Steenwyk J.L."/>
            <person name="Mead M.E."/>
            <person name="Goldman G.H."/>
            <person name="Alastruey-Izquierdo A."/>
            <person name="Rokas A."/>
        </authorList>
    </citation>
    <scope>NUCLEOTIDE SEQUENCE</scope>
    <source>
        <strain evidence="4">CNM-CM5793</strain>
        <strain evidence="5">CNM-CM6106</strain>
    </source>
</reference>
<evidence type="ECO:0000256" key="1">
    <source>
        <dbReference type="ARBA" id="ARBA00009986"/>
    </source>
</evidence>
<dbReference type="Proteomes" id="UP000630445">
    <property type="component" value="Unassembled WGS sequence"/>
</dbReference>
<dbReference type="Gene3D" id="3.40.605.10">
    <property type="entry name" value="Aldehyde Dehydrogenase, Chain A, domain 1"/>
    <property type="match status" value="1"/>
</dbReference>
<dbReference type="OrthoDB" id="440325at2759"/>
<dbReference type="InterPro" id="IPR016161">
    <property type="entry name" value="Ald_DH/histidinol_DH"/>
</dbReference>
<evidence type="ECO:0000259" key="3">
    <source>
        <dbReference type="Pfam" id="PF00171"/>
    </source>
</evidence>
<comment type="caution">
    <text evidence="4">The sequence shown here is derived from an EMBL/GenBank/DDBJ whole genome shotgun (WGS) entry which is preliminary data.</text>
</comment>
<feature type="domain" description="Aldehyde dehydrogenase" evidence="3">
    <location>
        <begin position="31"/>
        <end position="120"/>
    </location>
</feature>
<dbReference type="InterPro" id="IPR016163">
    <property type="entry name" value="Ald_DH_C"/>
</dbReference>
<evidence type="ECO:0000313" key="5">
    <source>
        <dbReference type="EMBL" id="KAF7155299.1"/>
    </source>
</evidence>
<dbReference type="SUPFAM" id="SSF53720">
    <property type="entry name" value="ALDH-like"/>
    <property type="match status" value="1"/>
</dbReference>
<protein>
    <recommendedName>
        <fullName evidence="3">Aldehyde dehydrogenase domain-containing protein</fullName>
    </recommendedName>
</protein>
<comment type="similarity">
    <text evidence="1">Belongs to the aldehyde dehydrogenase family.</text>
</comment>
<sequence length="122" mass="13505">MAVQTDIVQHLKHIGKWTADQVPGPAETTALMERKFDHIFFTGFVNVVCHVARAVAKHLTPTALELGGQCPAIVIQTADIEHAAKNIAWVRYLNSVMTCVSVNRVSAHPAVQKELVERVTFY</sequence>
<organism evidence="4 6">
    <name type="scientific">Aspergillus hiratsukae</name>
    <dbReference type="NCBI Taxonomy" id="1194566"/>
    <lineage>
        <taxon>Eukaryota</taxon>
        <taxon>Fungi</taxon>
        <taxon>Dikarya</taxon>
        <taxon>Ascomycota</taxon>
        <taxon>Pezizomycotina</taxon>
        <taxon>Eurotiomycetes</taxon>
        <taxon>Eurotiomycetidae</taxon>
        <taxon>Eurotiales</taxon>
        <taxon>Aspergillaceae</taxon>
        <taxon>Aspergillus</taxon>
        <taxon>Aspergillus subgen. Fumigati</taxon>
    </lineage>
</organism>
<dbReference type="Gene3D" id="3.40.309.10">
    <property type="entry name" value="Aldehyde Dehydrogenase, Chain A, domain 2"/>
    <property type="match status" value="1"/>
</dbReference>
<proteinExistence type="inferred from homology"/>
<dbReference type="GO" id="GO:0004029">
    <property type="term" value="F:aldehyde dehydrogenase (NAD+) activity"/>
    <property type="evidence" value="ECO:0007669"/>
    <property type="project" value="TreeGrafter"/>
</dbReference>
<dbReference type="InterPro" id="IPR012394">
    <property type="entry name" value="Aldehyde_DH_NAD(P)"/>
</dbReference>
<dbReference type="EMBL" id="JACBAD010002130">
    <property type="protein sequence ID" value="KAF7113653.1"/>
    <property type="molecule type" value="Genomic_DNA"/>
</dbReference>
<dbReference type="InterPro" id="IPR015590">
    <property type="entry name" value="Aldehyde_DH_dom"/>
</dbReference>
<dbReference type="PANTHER" id="PTHR43570">
    <property type="entry name" value="ALDEHYDE DEHYDROGENASE"/>
    <property type="match status" value="1"/>
</dbReference>
<gene>
    <name evidence="4" type="ORF">CNMCM5793_003009</name>
    <name evidence="5" type="ORF">CNMCM6106_002754</name>
</gene>